<dbReference type="Pfam" id="PF08969">
    <property type="entry name" value="USP8_dimer"/>
    <property type="match status" value="1"/>
</dbReference>
<dbReference type="InterPro" id="IPR015063">
    <property type="entry name" value="USP8_dimer"/>
</dbReference>
<dbReference type="InterPro" id="IPR044098">
    <property type="entry name" value="STAMBP/STALP-like_MPN"/>
</dbReference>
<dbReference type="GO" id="GO:0046872">
    <property type="term" value="F:metal ion binding"/>
    <property type="evidence" value="ECO:0007669"/>
    <property type="project" value="UniProtKB-KW"/>
</dbReference>
<protein>
    <recommendedName>
        <fullName evidence="10">MPN domain-containing protein</fullName>
    </recommendedName>
</protein>
<accession>A0A7R9BUP6</accession>
<dbReference type="Gene3D" id="1.20.58.80">
    <property type="entry name" value="Phosphotransferase system, lactose/cellobiose-type IIA subunit"/>
    <property type="match status" value="1"/>
</dbReference>
<keyword evidence="3" id="KW-0645">Protease</keyword>
<keyword evidence="9" id="KW-0175">Coiled coil</keyword>
<dbReference type="InterPro" id="IPR037518">
    <property type="entry name" value="MPN"/>
</dbReference>
<dbReference type="EMBL" id="CAJPEX010002498">
    <property type="protein sequence ID" value="CAG0921094.1"/>
    <property type="molecule type" value="Genomic_DNA"/>
</dbReference>
<keyword evidence="7" id="KW-0862">Zinc</keyword>
<dbReference type="GO" id="GO:0016020">
    <property type="term" value="C:membrane"/>
    <property type="evidence" value="ECO:0007669"/>
    <property type="project" value="TreeGrafter"/>
</dbReference>
<dbReference type="SUPFAM" id="SSF102712">
    <property type="entry name" value="JAB1/MPN domain"/>
    <property type="match status" value="1"/>
</dbReference>
<keyword evidence="8" id="KW-0482">Metalloprotease</keyword>
<evidence type="ECO:0000256" key="8">
    <source>
        <dbReference type="ARBA" id="ARBA00023049"/>
    </source>
</evidence>
<keyword evidence="6" id="KW-0378">Hydrolase</keyword>
<dbReference type="AlphaFoldDB" id="A0A7R9BUP6"/>
<dbReference type="EMBL" id="OA884535">
    <property type="protein sequence ID" value="CAD7280942.1"/>
    <property type="molecule type" value="Genomic_DNA"/>
</dbReference>
<evidence type="ECO:0000256" key="1">
    <source>
        <dbReference type="ARBA" id="ARBA00001947"/>
    </source>
</evidence>
<dbReference type="PANTHER" id="PTHR12947">
    <property type="entry name" value="AMSH-LIKE PROTEASE"/>
    <property type="match status" value="1"/>
</dbReference>
<keyword evidence="12" id="KW-1185">Reference proteome</keyword>
<dbReference type="OrthoDB" id="3640at2759"/>
<evidence type="ECO:0000313" key="12">
    <source>
        <dbReference type="Proteomes" id="UP000678499"/>
    </source>
</evidence>
<keyword evidence="4" id="KW-0479">Metal-binding</keyword>
<dbReference type="PROSITE" id="PS50249">
    <property type="entry name" value="MPN"/>
    <property type="match status" value="1"/>
</dbReference>
<dbReference type="InterPro" id="IPR000555">
    <property type="entry name" value="JAMM/MPN+_dom"/>
</dbReference>
<dbReference type="CDD" id="cd08066">
    <property type="entry name" value="MPN_AMSH_like"/>
    <property type="match status" value="1"/>
</dbReference>
<evidence type="ECO:0000256" key="7">
    <source>
        <dbReference type="ARBA" id="ARBA00022833"/>
    </source>
</evidence>
<sequence length="399" mass="45515">MALTTGLSSDILEPQERMRLLTIMADVQVDGHIAVHKYFRSGVEMMRMAQVYEQEGKMEDAYMLYLRYTILFLEKIREHPGYADVSVVLKQEAKNRLKVAIAKAEETRVKLKDYLQRRYAVHQESLKRAEMERQKREREEEFRRKADKEVLEAKLTALAIARERDFEARKAKREAVSPAKPEPENLPRSAFYHDIAGAVESKANKPAVDRATKPDFRIHDSSRGSGLRTMMVPEAVVGSFLSLAASNTNRNVETCAILSGYLRNDSFVVTDMLVPKQTGTSDSCTTSDEEEIFEYQDQRSLITLGWIHTHPTQTAFLSSVDLHSHCSYQMMLAEAIAIVCAPKHQETRFLMLTPNNGVQYIANCRQTGFHHHEETELFQDCTHVIVQGGLQLTVKDFRA</sequence>
<evidence type="ECO:0000259" key="10">
    <source>
        <dbReference type="PROSITE" id="PS50249"/>
    </source>
</evidence>
<organism evidence="11">
    <name type="scientific">Notodromas monacha</name>
    <dbReference type="NCBI Taxonomy" id="399045"/>
    <lineage>
        <taxon>Eukaryota</taxon>
        <taxon>Metazoa</taxon>
        <taxon>Ecdysozoa</taxon>
        <taxon>Arthropoda</taxon>
        <taxon>Crustacea</taxon>
        <taxon>Oligostraca</taxon>
        <taxon>Ostracoda</taxon>
        <taxon>Podocopa</taxon>
        <taxon>Podocopida</taxon>
        <taxon>Cypridocopina</taxon>
        <taxon>Cypridoidea</taxon>
        <taxon>Cyprididae</taxon>
        <taxon>Notodromas</taxon>
    </lineage>
</organism>
<evidence type="ECO:0000313" key="11">
    <source>
        <dbReference type="EMBL" id="CAD7280942.1"/>
    </source>
</evidence>
<dbReference type="GO" id="GO:0005768">
    <property type="term" value="C:endosome"/>
    <property type="evidence" value="ECO:0007669"/>
    <property type="project" value="TreeGrafter"/>
</dbReference>
<dbReference type="GO" id="GO:0140492">
    <property type="term" value="F:metal-dependent deubiquitinase activity"/>
    <property type="evidence" value="ECO:0007669"/>
    <property type="project" value="InterPro"/>
</dbReference>
<keyword evidence="5" id="KW-0833">Ubl conjugation pathway</keyword>
<dbReference type="GO" id="GO:0006508">
    <property type="term" value="P:proteolysis"/>
    <property type="evidence" value="ECO:0007669"/>
    <property type="project" value="UniProtKB-KW"/>
</dbReference>
<evidence type="ECO:0000256" key="2">
    <source>
        <dbReference type="ARBA" id="ARBA00010981"/>
    </source>
</evidence>
<reference evidence="11" key="1">
    <citation type="submission" date="2020-11" db="EMBL/GenBank/DDBJ databases">
        <authorList>
            <person name="Tran Van P."/>
        </authorList>
    </citation>
    <scope>NUCLEOTIDE SEQUENCE</scope>
</reference>
<dbReference type="Gene3D" id="3.40.140.10">
    <property type="entry name" value="Cytidine Deaminase, domain 2"/>
    <property type="match status" value="1"/>
</dbReference>
<name>A0A7R9BUP6_9CRUS</name>
<evidence type="ECO:0000256" key="4">
    <source>
        <dbReference type="ARBA" id="ARBA00022723"/>
    </source>
</evidence>
<dbReference type="Proteomes" id="UP000678499">
    <property type="component" value="Unassembled WGS sequence"/>
</dbReference>
<evidence type="ECO:0000256" key="9">
    <source>
        <dbReference type="SAM" id="Coils"/>
    </source>
</evidence>
<dbReference type="GO" id="GO:0061578">
    <property type="term" value="F:K63-linked deubiquitinase activity"/>
    <property type="evidence" value="ECO:0007669"/>
    <property type="project" value="InterPro"/>
</dbReference>
<feature type="domain" description="MPN" evidence="10">
    <location>
        <begin position="230"/>
        <end position="357"/>
    </location>
</feature>
<evidence type="ECO:0000256" key="5">
    <source>
        <dbReference type="ARBA" id="ARBA00022786"/>
    </source>
</evidence>
<feature type="coiled-coil region" evidence="9">
    <location>
        <begin position="90"/>
        <end position="148"/>
    </location>
</feature>
<comment type="similarity">
    <text evidence="2">Belongs to the peptidase M67C family.</text>
</comment>
<proteinExistence type="inferred from homology"/>
<dbReference type="SUPFAM" id="SSF140856">
    <property type="entry name" value="USP8 N-terminal domain-like"/>
    <property type="match status" value="1"/>
</dbReference>
<dbReference type="GO" id="GO:0070536">
    <property type="term" value="P:protein K63-linked deubiquitination"/>
    <property type="evidence" value="ECO:0007669"/>
    <property type="project" value="InterPro"/>
</dbReference>
<comment type="cofactor">
    <cofactor evidence="1">
        <name>Zn(2+)</name>
        <dbReference type="ChEBI" id="CHEBI:29105"/>
    </cofactor>
</comment>
<dbReference type="SMART" id="SM00232">
    <property type="entry name" value="JAB_MPN"/>
    <property type="match status" value="1"/>
</dbReference>
<evidence type="ECO:0000256" key="3">
    <source>
        <dbReference type="ARBA" id="ARBA00022670"/>
    </source>
</evidence>
<dbReference type="Pfam" id="PF01398">
    <property type="entry name" value="JAB"/>
    <property type="match status" value="1"/>
</dbReference>
<gene>
    <name evidence="11" type="ORF">NMOB1V02_LOCUS8598</name>
</gene>
<evidence type="ECO:0000256" key="6">
    <source>
        <dbReference type="ARBA" id="ARBA00022801"/>
    </source>
</evidence>
<dbReference type="PANTHER" id="PTHR12947:SF13">
    <property type="entry name" value="FI19924P1"/>
    <property type="match status" value="1"/>
</dbReference>